<dbReference type="GO" id="GO:0042732">
    <property type="term" value="P:D-xylose metabolic process"/>
    <property type="evidence" value="ECO:0007669"/>
    <property type="project" value="UniProtKB-UniRule"/>
</dbReference>
<dbReference type="NCBIfam" id="TIGR02630">
    <property type="entry name" value="xylose_isom_A"/>
    <property type="match status" value="1"/>
</dbReference>
<evidence type="ECO:0000256" key="7">
    <source>
        <dbReference type="ARBA" id="ARBA00023277"/>
    </source>
</evidence>
<evidence type="ECO:0000256" key="6">
    <source>
        <dbReference type="ARBA" id="ARBA00023235"/>
    </source>
</evidence>
<dbReference type="InterPro" id="IPR036237">
    <property type="entry name" value="Xyl_isomerase-like_sf"/>
</dbReference>
<comment type="cofactor">
    <cofactor evidence="9">
        <name>Mg(2+)</name>
        <dbReference type="ChEBI" id="CHEBI:18420"/>
    </cofactor>
    <text evidence="9">Binds 2 magnesium ions per subunit.</text>
</comment>
<feature type="binding site" evidence="9">
    <location>
        <position position="268"/>
    </location>
    <ligand>
        <name>Mg(2+)</name>
        <dbReference type="ChEBI" id="CHEBI:18420"/>
        <label>1</label>
    </ligand>
</feature>
<keyword evidence="9" id="KW-0963">Cytoplasm</keyword>
<evidence type="ECO:0000313" key="12">
    <source>
        <dbReference type="EMBL" id="PZF76717.1"/>
    </source>
</evidence>
<keyword evidence="6 9" id="KW-0413">Isomerase</keyword>
<keyword evidence="5 9" id="KW-0479">Metal-binding</keyword>
<dbReference type="Proteomes" id="UP000248795">
    <property type="component" value="Unassembled WGS sequence"/>
</dbReference>
<feature type="binding site" evidence="9">
    <location>
        <position position="268"/>
    </location>
    <ligand>
        <name>Mg(2+)</name>
        <dbReference type="ChEBI" id="CHEBI:18420"/>
        <label>2</label>
    </ligand>
</feature>
<dbReference type="PANTHER" id="PTHR48408:SF1">
    <property type="entry name" value="XYLOSE ISOMERASE"/>
    <property type="match status" value="1"/>
</dbReference>
<keyword evidence="13" id="KW-1185">Reference proteome</keyword>
<keyword evidence="7 9" id="KW-0119">Carbohydrate metabolism</keyword>
<evidence type="ECO:0000256" key="10">
    <source>
        <dbReference type="RuleBase" id="RU000609"/>
    </source>
</evidence>
<evidence type="ECO:0000256" key="1">
    <source>
        <dbReference type="ARBA" id="ARBA00005765"/>
    </source>
</evidence>
<feature type="binding site" evidence="9">
    <location>
        <position position="309"/>
    </location>
    <ligand>
        <name>Mg(2+)</name>
        <dbReference type="ChEBI" id="CHEBI:18420"/>
        <label>2</label>
    </ligand>
</feature>
<dbReference type="GO" id="GO:0000287">
    <property type="term" value="F:magnesium ion binding"/>
    <property type="evidence" value="ECO:0007669"/>
    <property type="project" value="UniProtKB-UniRule"/>
</dbReference>
<dbReference type="HAMAP" id="MF_00455">
    <property type="entry name" value="Xylose_isom_A"/>
    <property type="match status" value="1"/>
</dbReference>
<feature type="binding site" evidence="9">
    <location>
        <position position="232"/>
    </location>
    <ligand>
        <name>Mg(2+)</name>
        <dbReference type="ChEBI" id="CHEBI:18420"/>
        <label>1</label>
    </ligand>
</feature>
<comment type="subcellular location">
    <subcellularLocation>
        <location evidence="9 11">Cytoplasm</location>
    </subcellularLocation>
</comment>
<evidence type="ECO:0000256" key="9">
    <source>
        <dbReference type="HAMAP-Rule" id="MF_00455"/>
    </source>
</evidence>
<feature type="binding site" evidence="9">
    <location>
        <position position="307"/>
    </location>
    <ligand>
        <name>Mg(2+)</name>
        <dbReference type="ChEBI" id="CHEBI:18420"/>
        <label>2</label>
    </ligand>
</feature>
<dbReference type="InterPro" id="IPR013452">
    <property type="entry name" value="Xylose_isom_bac"/>
</dbReference>
<organism evidence="12 13">
    <name type="scientific">Aestuariivirga litoralis</name>
    <dbReference type="NCBI Taxonomy" id="2650924"/>
    <lineage>
        <taxon>Bacteria</taxon>
        <taxon>Pseudomonadati</taxon>
        <taxon>Pseudomonadota</taxon>
        <taxon>Alphaproteobacteria</taxon>
        <taxon>Hyphomicrobiales</taxon>
        <taxon>Aestuariivirgaceae</taxon>
        <taxon>Aestuariivirga</taxon>
    </lineage>
</organism>
<evidence type="ECO:0000256" key="2">
    <source>
        <dbReference type="ARBA" id="ARBA00011881"/>
    </source>
</evidence>
<dbReference type="PROSITE" id="PS51415">
    <property type="entry name" value="XYLOSE_ISOMERASE"/>
    <property type="match status" value="1"/>
</dbReference>
<feature type="active site" evidence="9">
    <location>
        <position position="104"/>
    </location>
</feature>
<dbReference type="NCBIfam" id="NF003998">
    <property type="entry name" value="PRK05474.1"/>
    <property type="match status" value="1"/>
</dbReference>
<dbReference type="EMBL" id="QKVK01000005">
    <property type="protein sequence ID" value="PZF76717.1"/>
    <property type="molecule type" value="Genomic_DNA"/>
</dbReference>
<comment type="subunit">
    <text evidence="2 9 11">Homotetramer.</text>
</comment>
<comment type="catalytic activity">
    <reaction evidence="8 9 10">
        <text>alpha-D-xylose = alpha-D-xylulofuranose</text>
        <dbReference type="Rhea" id="RHEA:22816"/>
        <dbReference type="ChEBI" id="CHEBI:28518"/>
        <dbReference type="ChEBI" id="CHEBI:188998"/>
        <dbReference type="EC" id="5.3.1.5"/>
    </reaction>
</comment>
<proteinExistence type="inferred from homology"/>
<feature type="binding site" evidence="9">
    <location>
        <position position="339"/>
    </location>
    <ligand>
        <name>Mg(2+)</name>
        <dbReference type="ChEBI" id="CHEBI:18420"/>
        <label>1</label>
    </ligand>
</feature>
<dbReference type="AlphaFoldDB" id="A0A2W2BLJ5"/>
<dbReference type="GO" id="GO:0009045">
    <property type="term" value="F:xylose isomerase activity"/>
    <property type="evidence" value="ECO:0007669"/>
    <property type="project" value="UniProtKB-UniRule"/>
</dbReference>
<comment type="similarity">
    <text evidence="1 9 10">Belongs to the xylose isomerase family.</text>
</comment>
<dbReference type="PRINTS" id="PR00688">
    <property type="entry name" value="XYLOSISMRASE"/>
</dbReference>
<evidence type="ECO:0000256" key="3">
    <source>
        <dbReference type="ARBA" id="ARBA00011958"/>
    </source>
</evidence>
<evidence type="ECO:0000256" key="11">
    <source>
        <dbReference type="RuleBase" id="RU000610"/>
    </source>
</evidence>
<keyword evidence="4 9" id="KW-0859">Xylose metabolism</keyword>
<reference evidence="13" key="1">
    <citation type="submission" date="2018-06" db="EMBL/GenBank/DDBJ databases">
        <title>Aestuariibacter litoralis strain KCTC 52945T.</title>
        <authorList>
            <person name="Li X."/>
            <person name="Salam N."/>
            <person name="Li J.-L."/>
            <person name="Chen Y.-M."/>
            <person name="Yang Z.-W."/>
            <person name="Zhang L.-Y."/>
            <person name="Han M.-X."/>
            <person name="Xiao M."/>
            <person name="Li W.-J."/>
        </authorList>
    </citation>
    <scope>NUCLEOTIDE SEQUENCE [LARGE SCALE GENOMIC DNA]</scope>
    <source>
        <strain evidence="13">KCTC 52945</strain>
    </source>
</reference>
<evidence type="ECO:0000313" key="13">
    <source>
        <dbReference type="Proteomes" id="UP000248795"/>
    </source>
</evidence>
<dbReference type="InterPro" id="IPR001998">
    <property type="entry name" value="Xylose_isomerase"/>
</dbReference>
<evidence type="ECO:0000256" key="4">
    <source>
        <dbReference type="ARBA" id="ARBA00022629"/>
    </source>
</evidence>
<name>A0A2W2BLJ5_9HYPH</name>
<dbReference type="Gene3D" id="3.20.20.150">
    <property type="entry name" value="Divalent-metal-dependent TIM barrel enzymes"/>
    <property type="match status" value="1"/>
</dbReference>
<feature type="active site" evidence="9">
    <location>
        <position position="101"/>
    </location>
</feature>
<evidence type="ECO:0000256" key="5">
    <source>
        <dbReference type="ARBA" id="ARBA00022723"/>
    </source>
</evidence>
<dbReference type="PANTHER" id="PTHR48408">
    <property type="match status" value="1"/>
</dbReference>
<accession>A0A2W2BLJ5</accession>
<keyword evidence="9" id="KW-0460">Magnesium</keyword>
<comment type="caution">
    <text evidence="12">The sequence shown here is derived from an EMBL/GenBank/DDBJ whole genome shotgun (WGS) entry which is preliminary data.</text>
</comment>
<feature type="binding site" evidence="9">
    <location>
        <position position="296"/>
    </location>
    <ligand>
        <name>Mg(2+)</name>
        <dbReference type="ChEBI" id="CHEBI:18420"/>
        <label>1</label>
    </ligand>
</feature>
<evidence type="ECO:0000256" key="8">
    <source>
        <dbReference type="ARBA" id="ARBA00033659"/>
    </source>
</evidence>
<sequence>MSAFYSIKDPIRYEGPNARGELAFRWYNPDQVVMGKKMRDHMRFAIAYWHTLCWPGGDPFGGDTFMRQWHHMGDEMAAARMKADLMFETLRLLDVDFFCFHDLDIAPEGKSLKEFNANVTEIAKIFEKKMAASGKKLLWGTANMFSNRRFMAGAATNPDPDVFAYCAAQVKHCMDVTKDLDGANYVMWGGREGYETLLNTKIGHELEQAKRFLSMVVEYKHKIGFKGPILIEPKPQEPTKHQYDYDVATVYATIASLGLQNDVKVNIEQNHAILAGHTFEHEIALAAALGIFGSIDINRGDYQSGWDTDQFAMNIPEMSLAFLEILKAGGFTTGGLNFDAKIRRQSIDPDDILHAHAASMDACARGLLIAATVLEDGKLGKIVDERYAKWNESKNKAMLEGKETLESIARRALAEGLDPQPKSGRQERLEALLNSYI</sequence>
<gene>
    <name evidence="9 12" type="primary">xylA</name>
    <name evidence="12" type="ORF">DK847_13085</name>
</gene>
<protein>
    <recommendedName>
        <fullName evidence="3 9">Xylose isomerase</fullName>
        <ecNumber evidence="3 9">5.3.1.5</ecNumber>
    </recommendedName>
</protein>
<feature type="binding site" evidence="9">
    <location>
        <position position="271"/>
    </location>
    <ligand>
        <name>Mg(2+)</name>
        <dbReference type="ChEBI" id="CHEBI:18420"/>
        <label>2</label>
    </ligand>
</feature>
<dbReference type="GO" id="GO:0005737">
    <property type="term" value="C:cytoplasm"/>
    <property type="evidence" value="ECO:0007669"/>
    <property type="project" value="UniProtKB-SubCell"/>
</dbReference>
<dbReference type="SUPFAM" id="SSF51658">
    <property type="entry name" value="Xylose isomerase-like"/>
    <property type="match status" value="1"/>
</dbReference>
<dbReference type="EC" id="5.3.1.5" evidence="3 9"/>